<keyword evidence="2" id="KW-0067">ATP-binding</keyword>
<evidence type="ECO:0000259" key="3">
    <source>
        <dbReference type="PROSITE" id="PS50043"/>
    </source>
</evidence>
<gene>
    <name evidence="4" type="ORF">ACFH04_01055</name>
</gene>
<dbReference type="CDD" id="cd06170">
    <property type="entry name" value="LuxR_C_like"/>
    <property type="match status" value="1"/>
</dbReference>
<keyword evidence="5" id="KW-1185">Reference proteome</keyword>
<reference evidence="4 5" key="1">
    <citation type="submission" date="2024-09" db="EMBL/GenBank/DDBJ databases">
        <authorList>
            <person name="Sun Q."/>
            <person name="Mori K."/>
        </authorList>
    </citation>
    <scope>NUCLEOTIDE SEQUENCE [LARGE SCALE GENOMIC DNA]</scope>
    <source>
        <strain evidence="4 5">JCM 4557</strain>
    </source>
</reference>
<dbReference type="PROSITE" id="PS50043">
    <property type="entry name" value="HTH_LUXR_2"/>
    <property type="match status" value="1"/>
</dbReference>
<dbReference type="Gene3D" id="1.10.10.10">
    <property type="entry name" value="Winged helix-like DNA-binding domain superfamily/Winged helix DNA-binding domain"/>
    <property type="match status" value="1"/>
</dbReference>
<dbReference type="InterPro" id="IPR027417">
    <property type="entry name" value="P-loop_NTPase"/>
</dbReference>
<dbReference type="SMART" id="SM00421">
    <property type="entry name" value="HTH_LUXR"/>
    <property type="match status" value="1"/>
</dbReference>
<proteinExistence type="predicted"/>
<dbReference type="PANTHER" id="PTHR16305:SF28">
    <property type="entry name" value="GUANYLATE CYCLASE DOMAIN-CONTAINING PROTEIN"/>
    <property type="match status" value="1"/>
</dbReference>
<dbReference type="InterPro" id="IPR025662">
    <property type="entry name" value="Sigma_54_int_dom_ATP-bd_1"/>
</dbReference>
<dbReference type="RefSeq" id="WP_394316196.1">
    <property type="nucleotide sequence ID" value="NZ_JBHMQV010000001.1"/>
</dbReference>
<dbReference type="SUPFAM" id="SSF52540">
    <property type="entry name" value="P-loop containing nucleoside triphosphate hydrolases"/>
    <property type="match status" value="1"/>
</dbReference>
<dbReference type="InterPro" id="IPR036388">
    <property type="entry name" value="WH-like_DNA-bd_sf"/>
</dbReference>
<evidence type="ECO:0000256" key="2">
    <source>
        <dbReference type="ARBA" id="ARBA00022840"/>
    </source>
</evidence>
<evidence type="ECO:0000313" key="4">
    <source>
        <dbReference type="EMBL" id="MFC0842329.1"/>
    </source>
</evidence>
<protein>
    <submittedName>
        <fullName evidence="4">Helix-turn-helix transcriptional regulator</fullName>
    </submittedName>
</protein>
<dbReference type="SUPFAM" id="SSF46894">
    <property type="entry name" value="C-terminal effector domain of the bipartite response regulators"/>
    <property type="match status" value="1"/>
</dbReference>
<dbReference type="InterPro" id="IPR000792">
    <property type="entry name" value="Tscrpt_reg_LuxR_C"/>
</dbReference>
<evidence type="ECO:0000256" key="1">
    <source>
        <dbReference type="ARBA" id="ARBA00022741"/>
    </source>
</evidence>
<accession>A0ABV6TB14</accession>
<dbReference type="Pfam" id="PF13191">
    <property type="entry name" value="AAA_16"/>
    <property type="match status" value="1"/>
</dbReference>
<dbReference type="EMBL" id="JBHMQV010000001">
    <property type="protein sequence ID" value="MFC0842329.1"/>
    <property type="molecule type" value="Genomic_DNA"/>
</dbReference>
<sequence length="997" mass="105891">MSTASKDCLSICVGREGDLGLLEEALDRALRGHGTAILLTGEEGAGKSRLVREVAEAARSRAMRVLLGRSSPVSPAVPLRPLSEALACLFRDGEGPDSRTLGPYRAILGRVVPEYAHVRLGTGRRSPGLREGEGTVVGCHGPEHSPVLLAESVLRLVSAAGAGSGSLLVLEDLHDADPATLAVVEYLADNIAGQGTVLLATFRSGPGAPWDLARALARRRAGTLLTLRGLSRTEVARLAASRLGIGSDGVPYNVVERLYRDSGGNLFVAEELLRTLVASGALVTGPQGCRLVAGVRCPVPAAVEHSIARRAARLGPEGHRLLSAAAVIGERFPVSVLRQAWGLSEARLFARLRAAGAAGLITADDRACDWYGFRGALTAAALLGQLTPADRAAVARRTAEAVAELHPGLPGPWCPFAAELRLSADDRPGAASLFATAGRRALSAGRASLAVEQLTRAWELLGAADEPRVRVDVLDELLAALSESGRADHGLRLASALEELDGPGVAGVHLARLHTRLAWLSQADGQPTVGLAHVDAARCALGPEAEDRHTAPLDAVEAQLTLHAPPMAGRLAEQATDKAERAGLTVVACRAWRVRGQLALMRGSQEASHCFSRMHTLADTHQLPLWRMHAMLQLAGQHCLVDGERDALLRVRRQAGRIGARAVHTSADLILALDHVLRGEYPEARQLTDAYRAREEQPGFTGADARCLAVVRAIGAAHQGRRDLLEEHLGASLGAGAPPSPWASLARGLGGVVCALLEEDRDLARLTLERATAEDAVHPAPYPLTGQYGLALLLEALTAEADRDRLDQPDPGEAGRLRWNRQFVLLARAVRLGRYGRGEEAADAVVEAEALAQPYPPAAHLGLRLVAEAAQADGWGDPVLWLRAAEQYFHGAGVAAVAGACRSLLRRAGAVVPHRTSEGQVPQVLRVLGVTPREYEVLRLLADRLDNRALAARLCISPRTVEKHVASLISKCDQPNRAALNAYAARIRQDEGWGERR</sequence>
<dbReference type="Pfam" id="PF00196">
    <property type="entry name" value="GerE"/>
    <property type="match status" value="1"/>
</dbReference>
<name>A0ABV6TB14_9ACTN</name>
<dbReference type="InterPro" id="IPR016032">
    <property type="entry name" value="Sig_transdc_resp-reg_C-effctor"/>
</dbReference>
<evidence type="ECO:0000313" key="5">
    <source>
        <dbReference type="Proteomes" id="UP001589887"/>
    </source>
</evidence>
<dbReference type="PROSITE" id="PS00675">
    <property type="entry name" value="SIGMA54_INTERACT_1"/>
    <property type="match status" value="1"/>
</dbReference>
<dbReference type="InterPro" id="IPR041664">
    <property type="entry name" value="AAA_16"/>
</dbReference>
<dbReference type="Proteomes" id="UP001589887">
    <property type="component" value="Unassembled WGS sequence"/>
</dbReference>
<feature type="domain" description="HTH luxR-type" evidence="3">
    <location>
        <begin position="921"/>
        <end position="988"/>
    </location>
</feature>
<comment type="caution">
    <text evidence="4">The sequence shown here is derived from an EMBL/GenBank/DDBJ whole genome shotgun (WGS) entry which is preliminary data.</text>
</comment>
<organism evidence="4 5">
    <name type="scientific">Streptomyces noboritoensis</name>
    <dbReference type="NCBI Taxonomy" id="67337"/>
    <lineage>
        <taxon>Bacteria</taxon>
        <taxon>Bacillati</taxon>
        <taxon>Actinomycetota</taxon>
        <taxon>Actinomycetes</taxon>
        <taxon>Kitasatosporales</taxon>
        <taxon>Streptomycetaceae</taxon>
        <taxon>Streptomyces</taxon>
    </lineage>
</organism>
<dbReference type="PANTHER" id="PTHR16305">
    <property type="entry name" value="TESTICULAR SOLUBLE ADENYLYL CYCLASE"/>
    <property type="match status" value="1"/>
</dbReference>
<keyword evidence="1" id="KW-0547">Nucleotide-binding</keyword>